<reference evidence="1 2" key="1">
    <citation type="journal article" date="2021" name="Elife">
        <title>Chloroplast acquisition without the gene transfer in kleptoplastic sea slugs, Plakobranchus ocellatus.</title>
        <authorList>
            <person name="Maeda T."/>
            <person name="Takahashi S."/>
            <person name="Yoshida T."/>
            <person name="Shimamura S."/>
            <person name="Takaki Y."/>
            <person name="Nagai Y."/>
            <person name="Toyoda A."/>
            <person name="Suzuki Y."/>
            <person name="Arimoto A."/>
            <person name="Ishii H."/>
            <person name="Satoh N."/>
            <person name="Nishiyama T."/>
            <person name="Hasebe M."/>
            <person name="Maruyama T."/>
            <person name="Minagawa J."/>
            <person name="Obokata J."/>
            <person name="Shigenobu S."/>
        </authorList>
    </citation>
    <scope>NUCLEOTIDE SEQUENCE [LARGE SCALE GENOMIC DNA]</scope>
</reference>
<gene>
    <name evidence="1" type="ORF">ElyMa_000843700</name>
</gene>
<name>A0AAV4H4G9_9GAST</name>
<keyword evidence="2" id="KW-1185">Reference proteome</keyword>
<accession>A0AAV4H4G9</accession>
<dbReference type="EMBL" id="BMAT01001736">
    <property type="protein sequence ID" value="GFR91460.1"/>
    <property type="molecule type" value="Genomic_DNA"/>
</dbReference>
<dbReference type="Proteomes" id="UP000762676">
    <property type="component" value="Unassembled WGS sequence"/>
</dbReference>
<comment type="caution">
    <text evidence="1">The sequence shown here is derived from an EMBL/GenBank/DDBJ whole genome shotgun (WGS) entry which is preliminary data.</text>
</comment>
<protein>
    <submittedName>
        <fullName evidence="1">Retrovirus-related Pol polyprotein from type-1 retrotransposable element R2</fullName>
    </submittedName>
</protein>
<proteinExistence type="predicted"/>
<evidence type="ECO:0000313" key="2">
    <source>
        <dbReference type="Proteomes" id="UP000762676"/>
    </source>
</evidence>
<organism evidence="1 2">
    <name type="scientific">Elysia marginata</name>
    <dbReference type="NCBI Taxonomy" id="1093978"/>
    <lineage>
        <taxon>Eukaryota</taxon>
        <taxon>Metazoa</taxon>
        <taxon>Spiralia</taxon>
        <taxon>Lophotrochozoa</taxon>
        <taxon>Mollusca</taxon>
        <taxon>Gastropoda</taxon>
        <taxon>Heterobranchia</taxon>
        <taxon>Euthyneura</taxon>
        <taxon>Panpulmonata</taxon>
        <taxon>Sacoglossa</taxon>
        <taxon>Placobranchoidea</taxon>
        <taxon>Plakobranchidae</taxon>
        <taxon>Elysia</taxon>
    </lineage>
</organism>
<dbReference type="AlphaFoldDB" id="A0AAV4H4G9"/>
<sequence length="101" mass="11387">MLEENLVGEWTTLWIFFYIGKGVRQGCILSPHLEHQQHLVRCIDIGDMGIQLEGKNLTDLRYADDTALLSDIVTSIERFLLKVGAAGGKSGFKLYVKNITY</sequence>
<evidence type="ECO:0000313" key="1">
    <source>
        <dbReference type="EMBL" id="GFR91460.1"/>
    </source>
</evidence>